<keyword evidence="3" id="KW-1185">Reference proteome</keyword>
<name>A0ABQ4RZ52_9HYPH</name>
<proteinExistence type="predicted"/>
<comment type="caution">
    <text evidence="2">The sequence shown here is derived from an EMBL/GenBank/DDBJ whole genome shotgun (WGS) entry which is preliminary data.</text>
</comment>
<dbReference type="EMBL" id="BPQP01000048">
    <property type="protein sequence ID" value="GJD95881.1"/>
    <property type="molecule type" value="Genomic_DNA"/>
</dbReference>
<feature type="domain" description="Integrase catalytic" evidence="1">
    <location>
        <begin position="1"/>
        <end position="72"/>
    </location>
</feature>
<dbReference type="Pfam" id="PF13683">
    <property type="entry name" value="rve_3"/>
    <property type="match status" value="1"/>
</dbReference>
<evidence type="ECO:0000313" key="2">
    <source>
        <dbReference type="EMBL" id="GJD95881.1"/>
    </source>
</evidence>
<reference evidence="2" key="2">
    <citation type="submission" date="2021-08" db="EMBL/GenBank/DDBJ databases">
        <authorList>
            <person name="Tani A."/>
            <person name="Ola A."/>
            <person name="Ogura Y."/>
            <person name="Katsura K."/>
            <person name="Hayashi T."/>
        </authorList>
    </citation>
    <scope>NUCLEOTIDE SEQUENCE</scope>
    <source>
        <strain evidence="2">DSM 19015</strain>
    </source>
</reference>
<protein>
    <submittedName>
        <fullName evidence="2">IS3 family transposase IS1312</fullName>
    </submittedName>
</protein>
<dbReference type="InterPro" id="IPR036397">
    <property type="entry name" value="RNaseH_sf"/>
</dbReference>
<dbReference type="InterPro" id="IPR012337">
    <property type="entry name" value="RNaseH-like_sf"/>
</dbReference>
<dbReference type="PROSITE" id="PS50994">
    <property type="entry name" value="INTEGRASE"/>
    <property type="match status" value="1"/>
</dbReference>
<evidence type="ECO:0000313" key="3">
    <source>
        <dbReference type="Proteomes" id="UP001055125"/>
    </source>
</evidence>
<dbReference type="Proteomes" id="UP001055125">
    <property type="component" value="Unassembled WGS sequence"/>
</dbReference>
<reference evidence="2" key="1">
    <citation type="journal article" date="2021" name="Front. Microbiol.">
        <title>Comprehensive Comparative Genomics and Phenotyping of Methylobacterium Species.</title>
        <authorList>
            <person name="Alessa O."/>
            <person name="Ogura Y."/>
            <person name="Fujitani Y."/>
            <person name="Takami H."/>
            <person name="Hayashi T."/>
            <person name="Sahin N."/>
            <person name="Tani A."/>
        </authorList>
    </citation>
    <scope>NUCLEOTIDE SEQUENCE</scope>
    <source>
        <strain evidence="2">DSM 19015</strain>
    </source>
</reference>
<organism evidence="2 3">
    <name type="scientific">Methylobacterium iners</name>
    <dbReference type="NCBI Taxonomy" id="418707"/>
    <lineage>
        <taxon>Bacteria</taxon>
        <taxon>Pseudomonadati</taxon>
        <taxon>Pseudomonadota</taxon>
        <taxon>Alphaproteobacteria</taxon>
        <taxon>Hyphomicrobiales</taxon>
        <taxon>Methylobacteriaceae</taxon>
        <taxon>Methylobacterium</taxon>
    </lineage>
</organism>
<accession>A0ABQ4RZ52</accession>
<dbReference type="SUPFAM" id="SSF53098">
    <property type="entry name" value="Ribonuclease H-like"/>
    <property type="match status" value="1"/>
</dbReference>
<evidence type="ECO:0000259" key="1">
    <source>
        <dbReference type="PROSITE" id="PS50994"/>
    </source>
</evidence>
<dbReference type="Gene3D" id="3.30.420.10">
    <property type="entry name" value="Ribonuclease H-like superfamily/Ribonuclease H"/>
    <property type="match status" value="1"/>
</dbReference>
<gene>
    <name evidence="2" type="ORF">OCOJLMKI_3097</name>
</gene>
<dbReference type="InterPro" id="IPR001584">
    <property type="entry name" value="Integrase_cat-core"/>
</dbReference>
<sequence length="79" mass="9072">MPKTTPLESPQSNGMAEAFVRTLKRDYVRVSVLPDAQSVLRQLPLWLPHYNELHLHRALGYRSPREFIARSTQETLSGL</sequence>